<organism evidence="3 4">
    <name type="scientific">Corynebacterium freneyi DNF00450</name>
    <dbReference type="NCBI Taxonomy" id="1287475"/>
    <lineage>
        <taxon>Bacteria</taxon>
        <taxon>Bacillati</taxon>
        <taxon>Actinomycetota</taxon>
        <taxon>Actinomycetes</taxon>
        <taxon>Mycobacteriales</taxon>
        <taxon>Corynebacteriaceae</taxon>
        <taxon>Corynebacterium</taxon>
    </lineage>
</organism>
<dbReference type="Proteomes" id="UP000029548">
    <property type="component" value="Unassembled WGS sequence"/>
</dbReference>
<reference evidence="3 4" key="1">
    <citation type="submission" date="2014-07" db="EMBL/GenBank/DDBJ databases">
        <authorList>
            <person name="McCorrison J."/>
            <person name="Sanka R."/>
            <person name="Torralba M."/>
            <person name="Gillis M."/>
            <person name="Haft D.H."/>
            <person name="Methe B."/>
            <person name="Sutton G."/>
            <person name="Nelson K.E."/>
        </authorList>
    </citation>
    <scope>NUCLEOTIDE SEQUENCE [LARGE SCALE GENOMIC DNA]</scope>
    <source>
        <strain evidence="3 4">DNF00450</strain>
    </source>
</reference>
<name>A0A095ZG00_9CORY</name>
<sequence length="330" mass="34151">MDGLTTSRRPAPHGRWDGIALAGFVAFPLIVVAGVVWWATSVRERLPDPVAVHFGVGGGADGFGSMTTLLVVLVVVTFPIVLVMGLLGSTRRNPRILRRTLGPMATTFAGFMAGMVPDLVVPQLDRATAEGVVIGEAWTIGGTVAGLVVGVAVAAALREPAAVAAQGPPDPALPRGPHSEEVRMGSATGMKVLLTVWVIGSAASALISPGLAVLLFLCVPLLAQTMVVRLRVDDDAVRLRALIGETIPLETITAARPSRYDWGDSGGVGIRVVDYSGPSGGRGKRIAVASRSGEAIDIDTTATNWTVVVPDGTADAIAGDINARLDRLHG</sequence>
<feature type="transmembrane region" description="Helical" evidence="1">
    <location>
        <begin position="100"/>
        <end position="117"/>
    </location>
</feature>
<dbReference type="AlphaFoldDB" id="A0A095ZG00"/>
<proteinExistence type="predicted"/>
<feature type="transmembrane region" description="Helical" evidence="1">
    <location>
        <begin position="192"/>
        <end position="223"/>
    </location>
</feature>
<dbReference type="EMBL" id="JRNE01000037">
    <property type="protein sequence ID" value="KGF17597.1"/>
    <property type="molecule type" value="Genomic_DNA"/>
</dbReference>
<feature type="transmembrane region" description="Helical" evidence="1">
    <location>
        <begin position="18"/>
        <end position="39"/>
    </location>
</feature>
<keyword evidence="1" id="KW-0472">Membrane</keyword>
<evidence type="ECO:0000313" key="4">
    <source>
        <dbReference type="Proteomes" id="UP000029548"/>
    </source>
</evidence>
<comment type="caution">
    <text evidence="3">The sequence shown here is derived from an EMBL/GenBank/DDBJ whole genome shotgun (WGS) entry which is preliminary data.</text>
</comment>
<keyword evidence="1" id="KW-1133">Transmembrane helix</keyword>
<evidence type="ECO:0000313" key="3">
    <source>
        <dbReference type="EMBL" id="KGF17597.1"/>
    </source>
</evidence>
<dbReference type="RefSeq" id="WP_156968669.1">
    <property type="nucleotide sequence ID" value="NZ_JRNE01000037.1"/>
</dbReference>
<feature type="transmembrane region" description="Helical" evidence="1">
    <location>
        <begin position="137"/>
        <end position="157"/>
    </location>
</feature>
<gene>
    <name evidence="3" type="ORF">HMPREF1650_03320</name>
</gene>
<dbReference type="Pfam" id="PF07853">
    <property type="entry name" value="DUF1648"/>
    <property type="match status" value="1"/>
</dbReference>
<feature type="domain" description="DUF1648" evidence="2">
    <location>
        <begin position="29"/>
        <end position="76"/>
    </location>
</feature>
<dbReference type="eggNOG" id="ENOG5031JRV">
    <property type="taxonomic scope" value="Bacteria"/>
</dbReference>
<evidence type="ECO:0000259" key="2">
    <source>
        <dbReference type="Pfam" id="PF07853"/>
    </source>
</evidence>
<accession>A0A095ZG00</accession>
<dbReference type="InterPro" id="IPR012867">
    <property type="entry name" value="DUF1648"/>
</dbReference>
<evidence type="ECO:0000256" key="1">
    <source>
        <dbReference type="SAM" id="Phobius"/>
    </source>
</evidence>
<protein>
    <recommendedName>
        <fullName evidence="2">DUF1648 domain-containing protein</fullName>
    </recommendedName>
</protein>
<feature type="transmembrane region" description="Helical" evidence="1">
    <location>
        <begin position="69"/>
        <end position="88"/>
    </location>
</feature>
<keyword evidence="1" id="KW-0812">Transmembrane</keyword>